<feature type="transmembrane region" description="Helical" evidence="2">
    <location>
        <begin position="88"/>
        <end position="110"/>
    </location>
</feature>
<keyword evidence="2" id="KW-0812">Transmembrane</keyword>
<dbReference type="AlphaFoldDB" id="A0A8J3JFI2"/>
<feature type="compositionally biased region" description="Basic and acidic residues" evidence="1">
    <location>
        <begin position="65"/>
        <end position="76"/>
    </location>
</feature>
<name>A0A8J3JFI2_9ACTN</name>
<keyword evidence="2" id="KW-0472">Membrane</keyword>
<reference evidence="3" key="1">
    <citation type="submission" date="2021-01" db="EMBL/GenBank/DDBJ databases">
        <title>Whole genome shotgun sequence of Actinocatenispora rupis NBRC 107355.</title>
        <authorList>
            <person name="Komaki H."/>
            <person name="Tamura T."/>
        </authorList>
    </citation>
    <scope>NUCLEOTIDE SEQUENCE</scope>
    <source>
        <strain evidence="3">NBRC 107355</strain>
    </source>
</reference>
<feature type="region of interest" description="Disordered" evidence="1">
    <location>
        <begin position="1"/>
        <end position="83"/>
    </location>
</feature>
<evidence type="ECO:0000313" key="4">
    <source>
        <dbReference type="Proteomes" id="UP000612808"/>
    </source>
</evidence>
<evidence type="ECO:0000313" key="3">
    <source>
        <dbReference type="EMBL" id="GID15492.1"/>
    </source>
</evidence>
<sequence length="238" mass="25670">MPPDTVAADANRTGTAEPTDTAAVRDTRHGNRRARRHRCRLWHAARKPQRTRAGGSHGGPATSPGRRDTRRREPGRGRRRLNHMRPRYRVALTVALATPLLAACGAPATVRQNAPTRPPAATRPTPVTLVRTGGDVRLRDRVVVSGDGRWTSTDRAGARRTGRLSDARLRQLRSLASGRATLAAEARRPSTPANCLDAPDYAVTVGSTTVRFTGCPDDPARPSTAAAIADLIDRAVLR</sequence>
<evidence type="ECO:0000256" key="2">
    <source>
        <dbReference type="SAM" id="Phobius"/>
    </source>
</evidence>
<keyword evidence="4" id="KW-1185">Reference proteome</keyword>
<protein>
    <submittedName>
        <fullName evidence="3">Uncharacterized protein</fullName>
    </submittedName>
</protein>
<dbReference type="EMBL" id="BOMB01000043">
    <property type="protein sequence ID" value="GID15492.1"/>
    <property type="molecule type" value="Genomic_DNA"/>
</dbReference>
<organism evidence="3 4">
    <name type="scientific">Actinocatenispora rupis</name>
    <dbReference type="NCBI Taxonomy" id="519421"/>
    <lineage>
        <taxon>Bacteria</taxon>
        <taxon>Bacillati</taxon>
        <taxon>Actinomycetota</taxon>
        <taxon>Actinomycetes</taxon>
        <taxon>Micromonosporales</taxon>
        <taxon>Micromonosporaceae</taxon>
        <taxon>Actinocatenispora</taxon>
    </lineage>
</organism>
<dbReference type="Proteomes" id="UP000612808">
    <property type="component" value="Unassembled WGS sequence"/>
</dbReference>
<gene>
    <name evidence="3" type="ORF">Aru02nite_63810</name>
</gene>
<comment type="caution">
    <text evidence="3">The sequence shown here is derived from an EMBL/GenBank/DDBJ whole genome shotgun (WGS) entry which is preliminary data.</text>
</comment>
<evidence type="ECO:0000256" key="1">
    <source>
        <dbReference type="SAM" id="MobiDB-lite"/>
    </source>
</evidence>
<proteinExistence type="predicted"/>
<feature type="compositionally biased region" description="Basic residues" evidence="1">
    <location>
        <begin position="30"/>
        <end position="50"/>
    </location>
</feature>
<accession>A0A8J3JFI2</accession>
<keyword evidence="2" id="KW-1133">Transmembrane helix</keyword>